<evidence type="ECO:0000313" key="4">
    <source>
        <dbReference type="Proteomes" id="UP000185663"/>
    </source>
</evidence>
<dbReference type="GO" id="GO:0042450">
    <property type="term" value="P:L-arginine biosynthetic process via ornithine"/>
    <property type="evidence" value="ECO:0007669"/>
    <property type="project" value="TreeGrafter"/>
</dbReference>
<gene>
    <name evidence="3" type="ORF">SAMN04489860_0347</name>
</gene>
<dbReference type="GO" id="GO:0019240">
    <property type="term" value="P:citrulline biosynthetic process"/>
    <property type="evidence" value="ECO:0007669"/>
    <property type="project" value="TreeGrafter"/>
</dbReference>
<dbReference type="OrthoDB" id="9802587at2"/>
<sequence length="269" mass="29116">MPSLVRLTDLTPDEVVEIFDRARALGETPGQELAGRAVALFFPPTSLRTRVTFERAVHLGGGQALLFPPEALDKAEDLHDVGRYLSNWVDGVVVRHPRIEVLDRLAGAIPVVNAMTDVNHPCEVLADLYGISLRRPDWRRLRYVFVGADENVGRAWAEARDLLGLDLVQACPPGFELDGVPAVHTLAEGLDGADVVLTDGTGHLGDVFEPFRVSAAALRGCAPGVLLNPCPPFTRGAEVSADAIESPAFVGHEFKRVLLEVQRAVLARI</sequence>
<keyword evidence="4" id="KW-1185">Reference proteome</keyword>
<dbReference type="RefSeq" id="WP_083371354.1">
    <property type="nucleotide sequence ID" value="NZ_LT629776.1"/>
</dbReference>
<feature type="domain" description="Aspartate/ornithine carbamoyltransferase carbamoyl-P binding" evidence="2">
    <location>
        <begin position="4"/>
        <end position="131"/>
    </location>
</feature>
<reference evidence="3 4" key="1">
    <citation type="submission" date="2016-10" db="EMBL/GenBank/DDBJ databases">
        <authorList>
            <person name="de Groot N.N."/>
        </authorList>
    </citation>
    <scope>NUCLEOTIDE SEQUENCE [LARGE SCALE GENOMIC DNA]</scope>
    <source>
        <strain evidence="3 4">DSM 22126</strain>
    </source>
</reference>
<name>A0A1H1MVX7_9CELL</name>
<dbReference type="InterPro" id="IPR036901">
    <property type="entry name" value="Asp/Orn_carbamoylTrfase_sf"/>
</dbReference>
<organism evidence="3 4">
    <name type="scientific">Paraoerskovia marina</name>
    <dbReference type="NCBI Taxonomy" id="545619"/>
    <lineage>
        <taxon>Bacteria</taxon>
        <taxon>Bacillati</taxon>
        <taxon>Actinomycetota</taxon>
        <taxon>Actinomycetes</taxon>
        <taxon>Micrococcales</taxon>
        <taxon>Cellulomonadaceae</taxon>
        <taxon>Paraoerskovia</taxon>
    </lineage>
</organism>
<dbReference type="Pfam" id="PF02729">
    <property type="entry name" value="OTCace_N"/>
    <property type="match status" value="1"/>
</dbReference>
<dbReference type="eggNOG" id="COG0078">
    <property type="taxonomic scope" value="Bacteria"/>
</dbReference>
<dbReference type="GO" id="GO:0016597">
    <property type="term" value="F:amino acid binding"/>
    <property type="evidence" value="ECO:0007669"/>
    <property type="project" value="InterPro"/>
</dbReference>
<dbReference type="SUPFAM" id="SSF53671">
    <property type="entry name" value="Aspartate/ornithine carbamoyltransferase"/>
    <property type="match status" value="1"/>
</dbReference>
<proteinExistence type="predicted"/>
<dbReference type="PANTHER" id="PTHR45753">
    <property type="entry name" value="ORNITHINE CARBAMOYLTRANSFERASE, MITOCHONDRIAL"/>
    <property type="match status" value="1"/>
</dbReference>
<dbReference type="Gene3D" id="3.40.50.1370">
    <property type="entry name" value="Aspartate/ornithine carbamoyltransferase"/>
    <property type="match status" value="2"/>
</dbReference>
<protein>
    <submittedName>
        <fullName evidence="3">Ornithine carbamoyltransferase</fullName>
    </submittedName>
</protein>
<dbReference type="GO" id="GO:0004585">
    <property type="term" value="F:ornithine carbamoyltransferase activity"/>
    <property type="evidence" value="ECO:0007669"/>
    <property type="project" value="TreeGrafter"/>
</dbReference>
<evidence type="ECO:0000313" key="3">
    <source>
        <dbReference type="EMBL" id="SDR90615.1"/>
    </source>
</evidence>
<keyword evidence="1 3" id="KW-0808">Transferase</keyword>
<dbReference type="PANTHER" id="PTHR45753:SF3">
    <property type="entry name" value="ORNITHINE TRANSCARBAMYLASE, MITOCHONDRIAL"/>
    <property type="match status" value="1"/>
</dbReference>
<evidence type="ECO:0000259" key="2">
    <source>
        <dbReference type="Pfam" id="PF02729"/>
    </source>
</evidence>
<accession>A0A1H1MVX7</accession>
<dbReference type="PRINTS" id="PR00102">
    <property type="entry name" value="OTCASE"/>
</dbReference>
<dbReference type="AlphaFoldDB" id="A0A1H1MVX7"/>
<evidence type="ECO:0000256" key="1">
    <source>
        <dbReference type="ARBA" id="ARBA00022679"/>
    </source>
</evidence>
<dbReference type="InterPro" id="IPR006132">
    <property type="entry name" value="Asp/Orn_carbamoyltranf_P-bd"/>
</dbReference>
<dbReference type="Proteomes" id="UP000185663">
    <property type="component" value="Chromosome I"/>
</dbReference>
<dbReference type="InterPro" id="IPR002292">
    <property type="entry name" value="Orn/put_carbamltrans"/>
</dbReference>
<dbReference type="EMBL" id="LT629776">
    <property type="protein sequence ID" value="SDR90615.1"/>
    <property type="molecule type" value="Genomic_DNA"/>
</dbReference>
<dbReference type="STRING" id="545619.SAMN04489860_0347"/>